<keyword evidence="1" id="KW-0472">Membrane</keyword>
<dbReference type="InterPro" id="IPR055943">
    <property type="entry name" value="DUF7521"/>
</dbReference>
<name>A0A075FH77_9ARCH</name>
<dbReference type="EMBL" id="KF900317">
    <property type="protein sequence ID" value="AIE90745.1"/>
    <property type="molecule type" value="Genomic_DNA"/>
</dbReference>
<protein>
    <submittedName>
        <fullName evidence="2">Uncharacterized protein</fullName>
    </submittedName>
</protein>
<dbReference type="Pfam" id="PF24365">
    <property type="entry name" value="DUF7521"/>
    <property type="match status" value="1"/>
</dbReference>
<keyword evidence="1" id="KW-1133">Transmembrane helix</keyword>
<evidence type="ECO:0000313" key="2">
    <source>
        <dbReference type="EMBL" id="AIE90745.1"/>
    </source>
</evidence>
<sequence>MDFELLLLRALKSLIGILGLLLAYLSLKAYKKSKSNNMLFLSIGFGIITVGSILAGLSFEFLGFTLLQVNIVESLMILVGFIMVMYSIYGID</sequence>
<dbReference type="AlphaFoldDB" id="A0A075FH77"/>
<feature type="transmembrane region" description="Helical" evidence="1">
    <location>
        <begin position="71"/>
        <end position="91"/>
    </location>
</feature>
<keyword evidence="1" id="KW-0812">Transmembrane</keyword>
<evidence type="ECO:0000256" key="1">
    <source>
        <dbReference type="SAM" id="Phobius"/>
    </source>
</evidence>
<feature type="transmembrane region" description="Helical" evidence="1">
    <location>
        <begin position="39"/>
        <end position="59"/>
    </location>
</feature>
<organism evidence="2">
    <name type="scientific">uncultured marine thaumarchaeote AD1000_06_A03</name>
    <dbReference type="NCBI Taxonomy" id="1455884"/>
    <lineage>
        <taxon>Archaea</taxon>
        <taxon>Nitrososphaerota</taxon>
        <taxon>environmental samples</taxon>
    </lineage>
</organism>
<accession>A0A075FH77</accession>
<feature type="transmembrane region" description="Helical" evidence="1">
    <location>
        <begin position="6"/>
        <end position="27"/>
    </location>
</feature>
<proteinExistence type="predicted"/>
<reference evidence="2" key="1">
    <citation type="journal article" date="2014" name="Genome Biol. Evol.">
        <title>Pangenome evidence for extensive interdomain horizontal transfer affecting lineage core and shell genes in uncultured planktonic thaumarchaeota and euryarchaeota.</title>
        <authorList>
            <person name="Deschamps P."/>
            <person name="Zivanovic Y."/>
            <person name="Moreira D."/>
            <person name="Rodriguez-Valera F."/>
            <person name="Lopez-Garcia P."/>
        </authorList>
    </citation>
    <scope>NUCLEOTIDE SEQUENCE</scope>
</reference>